<evidence type="ECO:0000256" key="2">
    <source>
        <dbReference type="ARBA" id="ARBA00022475"/>
    </source>
</evidence>
<feature type="transmembrane region" description="Helical" evidence="6">
    <location>
        <begin position="255"/>
        <end position="286"/>
    </location>
</feature>
<comment type="subcellular location">
    <subcellularLocation>
        <location evidence="1">Cell membrane</location>
        <topology evidence="1">Multi-pass membrane protein</topology>
    </subcellularLocation>
</comment>
<dbReference type="PANTHER" id="PTHR42770:SF13">
    <property type="entry name" value="L-METHIONINE_BRANCHED-CHAIN AMINO ACID EXPORTER YJEH"/>
    <property type="match status" value="1"/>
</dbReference>
<evidence type="ECO:0000313" key="8">
    <source>
        <dbReference type="Proteomes" id="UP000809621"/>
    </source>
</evidence>
<feature type="transmembrane region" description="Helical" evidence="6">
    <location>
        <begin position="43"/>
        <end position="62"/>
    </location>
</feature>
<feature type="transmembrane region" description="Helical" evidence="6">
    <location>
        <begin position="147"/>
        <end position="164"/>
    </location>
</feature>
<feature type="transmembrane region" description="Helical" evidence="6">
    <location>
        <begin position="20"/>
        <end position="37"/>
    </location>
</feature>
<gene>
    <name evidence="7" type="primary">yjeH</name>
    <name evidence="7" type="ORF">JQC93_04325</name>
</gene>
<evidence type="ECO:0000256" key="1">
    <source>
        <dbReference type="ARBA" id="ARBA00004651"/>
    </source>
</evidence>
<keyword evidence="4 6" id="KW-1133">Transmembrane helix</keyword>
<dbReference type="NCBIfam" id="NF008245">
    <property type="entry name" value="PRK11021.1"/>
    <property type="match status" value="1"/>
</dbReference>
<evidence type="ECO:0000256" key="6">
    <source>
        <dbReference type="SAM" id="Phobius"/>
    </source>
</evidence>
<feature type="transmembrane region" description="Helical" evidence="6">
    <location>
        <begin position="374"/>
        <end position="407"/>
    </location>
</feature>
<dbReference type="InterPro" id="IPR002293">
    <property type="entry name" value="AA/rel_permease1"/>
</dbReference>
<keyword evidence="2" id="KW-1003">Cell membrane</keyword>
<dbReference type="PANTHER" id="PTHR42770">
    <property type="entry name" value="AMINO ACID TRANSPORTER-RELATED"/>
    <property type="match status" value="1"/>
</dbReference>
<dbReference type="InterPro" id="IPR050367">
    <property type="entry name" value="APC_superfamily"/>
</dbReference>
<feature type="transmembrane region" description="Helical" evidence="6">
    <location>
        <begin position="87"/>
        <end position="111"/>
    </location>
</feature>
<dbReference type="RefSeq" id="WP_205157213.1">
    <property type="nucleotide sequence ID" value="NZ_JAFEUM010000001.1"/>
</dbReference>
<name>A0ABS2HDF6_9VIBR</name>
<dbReference type="Gene3D" id="1.20.1740.10">
    <property type="entry name" value="Amino acid/polyamine transporter I"/>
    <property type="match status" value="1"/>
</dbReference>
<dbReference type="Proteomes" id="UP000809621">
    <property type="component" value="Unassembled WGS sequence"/>
</dbReference>
<feature type="transmembrane region" description="Helical" evidence="6">
    <location>
        <begin position="184"/>
        <end position="204"/>
    </location>
</feature>
<keyword evidence="5 6" id="KW-0472">Membrane</keyword>
<dbReference type="EMBL" id="JAFEUM010000001">
    <property type="protein sequence ID" value="MBM7035625.1"/>
    <property type="molecule type" value="Genomic_DNA"/>
</dbReference>
<reference evidence="7 8" key="1">
    <citation type="submission" date="2021-02" db="EMBL/GenBank/DDBJ databases">
        <authorList>
            <person name="Park J.-S."/>
        </authorList>
    </citation>
    <scope>NUCLEOTIDE SEQUENCE [LARGE SCALE GENOMIC DNA]</scope>
    <source>
        <strain evidence="7 8">188UL20-2</strain>
    </source>
</reference>
<proteinExistence type="predicted"/>
<feature type="transmembrane region" description="Helical" evidence="6">
    <location>
        <begin position="216"/>
        <end position="235"/>
    </location>
</feature>
<evidence type="ECO:0000313" key="7">
    <source>
        <dbReference type="EMBL" id="MBM7035625.1"/>
    </source>
</evidence>
<sequence>MSELKKDITLVTGIGQMSTTLLGTGLFMVPAIAASIAGQHLLWAWVILLCAVCPIALTFAALGKRYPNAGGASYFVKKAFNSRLERAMAWLFISVMPVGVPAAVALAGGFAQQILPAGLSDPISAQLLTVLLLIVVNLAGTRSSSRLQTAIAIGIVALVVAFMVKGSVGTEDVTLPKLTSTDFVPIGQALAVMFWCFVGIEAFAHMGEEFKNPQRDYPLAILLGCVIAGLVYWAFSVVVLKFGAYGTSELDRSSIPYIAQLLFGAKATLLISVMGFLACFATINLYTQSLSRMIWSQAREYKPQSPLAKLNRKGVPLNATLVVGVVLALGSVAGELSGVDLEVFLKLANGVFVVIYLMSMFAAIKLLSGYYRGLAFVASLVCLSVFGFLGWAMLYALGLFCLFWMVLSHSPAISEQPTD</sequence>
<keyword evidence="3 6" id="KW-0812">Transmembrane</keyword>
<feature type="transmembrane region" description="Helical" evidence="6">
    <location>
        <begin position="123"/>
        <end position="140"/>
    </location>
</feature>
<evidence type="ECO:0000256" key="4">
    <source>
        <dbReference type="ARBA" id="ARBA00022989"/>
    </source>
</evidence>
<dbReference type="Pfam" id="PF13520">
    <property type="entry name" value="AA_permease_2"/>
    <property type="match status" value="1"/>
</dbReference>
<feature type="transmembrane region" description="Helical" evidence="6">
    <location>
        <begin position="315"/>
        <end position="334"/>
    </location>
</feature>
<keyword evidence="8" id="KW-1185">Reference proteome</keyword>
<dbReference type="PIRSF" id="PIRSF006060">
    <property type="entry name" value="AA_transporter"/>
    <property type="match status" value="1"/>
</dbReference>
<evidence type="ECO:0000256" key="5">
    <source>
        <dbReference type="ARBA" id="ARBA00023136"/>
    </source>
</evidence>
<protein>
    <submittedName>
        <fullName evidence="7">L-methionine/branched-chain amino acid transporter</fullName>
    </submittedName>
</protein>
<comment type="caution">
    <text evidence="7">The sequence shown here is derived from an EMBL/GenBank/DDBJ whole genome shotgun (WGS) entry which is preliminary data.</text>
</comment>
<evidence type="ECO:0000256" key="3">
    <source>
        <dbReference type="ARBA" id="ARBA00022692"/>
    </source>
</evidence>
<accession>A0ABS2HDF6</accession>
<feature type="transmembrane region" description="Helical" evidence="6">
    <location>
        <begin position="346"/>
        <end position="367"/>
    </location>
</feature>
<organism evidence="7 8">
    <name type="scientific">Vibrio ulleungensis</name>
    <dbReference type="NCBI Taxonomy" id="2807619"/>
    <lineage>
        <taxon>Bacteria</taxon>
        <taxon>Pseudomonadati</taxon>
        <taxon>Pseudomonadota</taxon>
        <taxon>Gammaproteobacteria</taxon>
        <taxon>Vibrionales</taxon>
        <taxon>Vibrionaceae</taxon>
        <taxon>Vibrio</taxon>
    </lineage>
</organism>